<organism evidence="1 2">
    <name type="scientific">Acinetobacter phage VB_ApiP_XC38</name>
    <dbReference type="NCBI Taxonomy" id="2655002"/>
    <lineage>
        <taxon>Viruses</taxon>
        <taxon>Duplodnaviria</taxon>
        <taxon>Heunggongvirae</taxon>
        <taxon>Uroviricota</taxon>
        <taxon>Caudoviricetes</taxon>
        <taxon>Schitoviridae</taxon>
        <taxon>Exceevirus</taxon>
        <taxon>Exceevirus Xc38</taxon>
    </lineage>
</organism>
<evidence type="ECO:0000313" key="1">
    <source>
        <dbReference type="EMBL" id="QFR59751.1"/>
    </source>
</evidence>
<proteinExistence type="predicted"/>
<protein>
    <submittedName>
        <fullName evidence="1">Uncharacterized protein</fullName>
    </submittedName>
</protein>
<accession>A0A5P8PSL2</accession>
<keyword evidence="2" id="KW-1185">Reference proteome</keyword>
<dbReference type="EMBL" id="MN508356">
    <property type="protein sequence ID" value="QFR59751.1"/>
    <property type="molecule type" value="Genomic_DNA"/>
</dbReference>
<sequence length="59" mass="6578">MYWHSPLRSHDDGVAGLQVFELGNYTKAIPELGDSEQMGLGIWSRSLVKISDCTIINLD</sequence>
<reference evidence="1 2" key="1">
    <citation type="submission" date="2019-09" db="EMBL/GenBank/DDBJ databases">
        <title>The characteristics and genome analysis of VB_ApiP_XC38, a novel N4-like phage Infecting Acinetobacter pittii.</title>
        <authorList>
            <person name="Cheng M."/>
        </authorList>
    </citation>
    <scope>NUCLEOTIDE SEQUENCE [LARGE SCALE GENOMIC DNA]</scope>
</reference>
<name>A0A5P8PSL2_9CAUD</name>
<gene>
    <name evidence="1" type="ORF">VBApiPXC38_64</name>
</gene>
<evidence type="ECO:0000313" key="2">
    <source>
        <dbReference type="Proteomes" id="UP000326537"/>
    </source>
</evidence>
<dbReference type="Proteomes" id="UP000326537">
    <property type="component" value="Segment"/>
</dbReference>